<dbReference type="EMBL" id="FNYR01000001">
    <property type="protein sequence ID" value="SEI47744.1"/>
    <property type="molecule type" value="Genomic_DNA"/>
</dbReference>
<accession>A0A1H6R3F0</accession>
<evidence type="ECO:0000256" key="6">
    <source>
        <dbReference type="ARBA" id="ARBA00022777"/>
    </source>
</evidence>
<evidence type="ECO:0000313" key="12">
    <source>
        <dbReference type="Proteomes" id="UP000198888"/>
    </source>
</evidence>
<evidence type="ECO:0000256" key="4">
    <source>
        <dbReference type="ARBA" id="ARBA00022679"/>
    </source>
</evidence>
<keyword evidence="6 9" id="KW-0418">Kinase</keyword>
<sequence length="315" mass="32383">MTGYDTTDSIESAAHRANQLLADGGTRPPVVVKIGGAKAVDPEGAVSDIASLVADGRDVVVVHGGSTAVDETLERMDIEPTYVETPGGVTGRFTDEETIEVFEMVMAGKLNTELTTLFRNAGVDALGLSGVDGGLLTGPRKSAVRVLEDGKKKIKRGDHSGKITDVNDDLLADLLADSYTPVVSVPMLGENKDGSVTPVNADADRSAAAIAGALGGELIMLTDVTGIYADPEDPETLIESASTAEELDAVKTAAEGFMTKKVMAATEALEGGAPAVYVADANSDNPVTDALGGTGTTIHRSVLDADEDGPAEVDQ</sequence>
<dbReference type="InterPro" id="IPR001057">
    <property type="entry name" value="Glu/AcGlu_kinase"/>
</dbReference>
<keyword evidence="8 9" id="KW-0457">Lysine biosynthesis</keyword>
<dbReference type="GO" id="GO:0005524">
    <property type="term" value="F:ATP binding"/>
    <property type="evidence" value="ECO:0007669"/>
    <property type="project" value="UniProtKB-KW"/>
</dbReference>
<dbReference type="InterPro" id="IPR001048">
    <property type="entry name" value="Asp/Glu/Uridylate_kinase"/>
</dbReference>
<evidence type="ECO:0000256" key="3">
    <source>
        <dbReference type="ARBA" id="ARBA00022605"/>
    </source>
</evidence>
<dbReference type="EC" id="2.7.2.17" evidence="9"/>
<feature type="domain" description="Aspartate/glutamate/uridylate kinase" evidence="10">
    <location>
        <begin position="30"/>
        <end position="279"/>
    </location>
</feature>
<keyword evidence="2 9" id="KW-0055">Arginine biosynthesis</keyword>
<comment type="caution">
    <text evidence="9">Lacks conserved residue(s) required for the propagation of feature annotation.</text>
</comment>
<feature type="site" description="Transition state stabilizer" evidence="9">
    <location>
        <position position="33"/>
    </location>
</feature>
<dbReference type="NCBIfam" id="NF010661">
    <property type="entry name" value="PRK14058.1-3"/>
    <property type="match status" value="1"/>
</dbReference>
<comment type="catalytic activity">
    <reaction evidence="9">
        <text>[amino-group carrier protein]-C-terminal-N-(1,4-dicarboxybutan-1-yl)-L-glutamine + ATP = [amino-group carrier protein]-C-terminal-N-(1-carboxy-5-phosphooxy-5-oxopentan-1-yl)-L-glutamine + ADP</text>
        <dbReference type="Rhea" id="RHEA:41944"/>
        <dbReference type="Rhea" id="RHEA-COMP:9694"/>
        <dbReference type="Rhea" id="RHEA-COMP:9712"/>
        <dbReference type="ChEBI" id="CHEBI:30616"/>
        <dbReference type="ChEBI" id="CHEBI:78499"/>
        <dbReference type="ChEBI" id="CHEBI:78503"/>
        <dbReference type="ChEBI" id="CHEBI:456216"/>
        <dbReference type="EC" id="2.7.2.17"/>
    </reaction>
</comment>
<dbReference type="PANTHER" id="PTHR23342:SF0">
    <property type="entry name" value="N-ACETYLGLUTAMATE SYNTHASE, MITOCHONDRIAL"/>
    <property type="match status" value="1"/>
</dbReference>
<evidence type="ECO:0000256" key="1">
    <source>
        <dbReference type="ARBA" id="ARBA00022490"/>
    </source>
</evidence>
<dbReference type="GO" id="GO:0042450">
    <property type="term" value="P:L-arginine biosynthetic process via ornithine"/>
    <property type="evidence" value="ECO:0007669"/>
    <property type="project" value="UniProtKB-UniRule"/>
</dbReference>
<comment type="pathway">
    <text evidence="9">Amino-acid biosynthesis; L-arginine biosynthesis.</text>
</comment>
<comment type="pathway">
    <text evidence="9">Amino-acid biosynthesis; L-lysine biosynthesis via AAA pathway; L-lysine from L-alpha-aminoadipate (Thermus route): step 2/5.</text>
</comment>
<evidence type="ECO:0000256" key="9">
    <source>
        <dbReference type="HAMAP-Rule" id="MF_02082"/>
    </source>
</evidence>
<dbReference type="GO" id="GO:0003991">
    <property type="term" value="F:acetylglutamate kinase activity"/>
    <property type="evidence" value="ECO:0007669"/>
    <property type="project" value="TreeGrafter"/>
</dbReference>
<dbReference type="AlphaFoldDB" id="A0A1H6R3F0"/>
<dbReference type="PRINTS" id="PR00474">
    <property type="entry name" value="GLU5KINASE"/>
</dbReference>
<evidence type="ECO:0000313" key="11">
    <source>
        <dbReference type="EMBL" id="SEI47744.1"/>
    </source>
</evidence>
<evidence type="ECO:0000256" key="2">
    <source>
        <dbReference type="ARBA" id="ARBA00022571"/>
    </source>
</evidence>
<dbReference type="InterPro" id="IPR037529">
    <property type="entry name" value="LysZ"/>
</dbReference>
<feature type="binding site" evidence="9">
    <location>
        <position position="200"/>
    </location>
    <ligand>
        <name>substrate</name>
    </ligand>
</feature>
<dbReference type="SUPFAM" id="SSF53633">
    <property type="entry name" value="Carbamate kinase-like"/>
    <property type="match status" value="1"/>
</dbReference>
<dbReference type="NCBIfam" id="TIGR00761">
    <property type="entry name" value="argB"/>
    <property type="match status" value="1"/>
</dbReference>
<keyword evidence="12" id="KW-1185">Reference proteome</keyword>
<dbReference type="PANTHER" id="PTHR23342">
    <property type="entry name" value="N-ACETYLGLUTAMATE SYNTHASE"/>
    <property type="match status" value="1"/>
</dbReference>
<feature type="binding site" evidence="9">
    <location>
        <position position="92"/>
    </location>
    <ligand>
        <name>substrate</name>
    </ligand>
</feature>
<proteinExistence type="inferred from homology"/>
<name>A0A1H6R3F0_9EURY</name>
<dbReference type="Proteomes" id="UP000198888">
    <property type="component" value="Unassembled WGS sequence"/>
</dbReference>
<dbReference type="InterPro" id="IPR004662">
    <property type="entry name" value="AcgluKinase_fam"/>
</dbReference>
<keyword evidence="1 9" id="KW-0963">Cytoplasm</keyword>
<organism evidence="11 12">
    <name type="scientific">Halohasta litchfieldiae</name>
    <dbReference type="NCBI Taxonomy" id="1073996"/>
    <lineage>
        <taxon>Archaea</taxon>
        <taxon>Methanobacteriati</taxon>
        <taxon>Methanobacteriota</taxon>
        <taxon>Stenosarchaea group</taxon>
        <taxon>Halobacteria</taxon>
        <taxon>Halobacteriales</taxon>
        <taxon>Haloferacaceae</taxon>
        <taxon>Halohasta</taxon>
    </lineage>
</organism>
<dbReference type="NCBIfam" id="NF010659">
    <property type="entry name" value="PRK14058.1-1"/>
    <property type="match status" value="1"/>
</dbReference>
<dbReference type="STRING" id="1073996.SAMN05444271_10190"/>
<dbReference type="EC" id="2.7.2.19" evidence="9"/>
<reference evidence="11 12" key="1">
    <citation type="submission" date="2016-10" db="EMBL/GenBank/DDBJ databases">
        <authorList>
            <person name="de Groot N.N."/>
        </authorList>
    </citation>
    <scope>NUCLEOTIDE SEQUENCE [LARGE SCALE GENOMIC DNA]</scope>
    <source>
        <strain evidence="11 12">DSM 22187</strain>
    </source>
</reference>
<accession>A0A2H4Q2N5</accession>
<feature type="site" description="Transition state stabilizer" evidence="9">
    <location>
        <position position="261"/>
    </location>
</feature>
<dbReference type="GeneID" id="35002660"/>
<comment type="similarity">
    <text evidence="9">Belongs to the acetylglutamate kinase family. LysZ subfamily.</text>
</comment>
<dbReference type="Gene3D" id="3.40.1160.10">
    <property type="entry name" value="Acetylglutamate kinase-like"/>
    <property type="match status" value="1"/>
</dbReference>
<dbReference type="OrthoDB" id="6816at2157"/>
<protein>
    <recommendedName>
        <fullName evidence="9">Putative [LysW]-aminoadipate/[LysW]-glutamate kinase</fullName>
        <ecNumber evidence="9">2.7.2.17</ecNumber>
        <ecNumber evidence="9">2.7.2.19</ecNumber>
    </recommendedName>
</protein>
<comment type="function">
    <text evidence="9">Involved in both the arginine and lysine biosynthetic pathways. Phosphorylates the LysW-bound precursors glutamate (for arginine biosynthesis), respectively alpha-aminoadipate (for lysine biosynthesis).</text>
</comment>
<dbReference type="UniPathway" id="UPA00068"/>
<keyword evidence="3 9" id="KW-0028">Amino-acid biosynthesis</keyword>
<keyword evidence="4 9" id="KW-0808">Transferase</keyword>
<dbReference type="KEGG" id="hae:halTADL_1875"/>
<keyword evidence="5 9" id="KW-0547">Nucleotide-binding</keyword>
<dbReference type="Pfam" id="PF00696">
    <property type="entry name" value="AA_kinase"/>
    <property type="match status" value="1"/>
</dbReference>
<evidence type="ECO:0000256" key="5">
    <source>
        <dbReference type="ARBA" id="ARBA00022741"/>
    </source>
</evidence>
<evidence type="ECO:0000256" key="7">
    <source>
        <dbReference type="ARBA" id="ARBA00022840"/>
    </source>
</evidence>
<dbReference type="RefSeq" id="WP_089670599.1">
    <property type="nucleotide sequence ID" value="NZ_CP024845.1"/>
</dbReference>
<comment type="catalytic activity">
    <reaction evidence="9">
        <text>[amino-group carrier protein]-C-terminal-gamma-(L-glutamyl)-L-glutamate + ATP = [amino-group carrier protein]-C-terminal-gamma-(5-phospho-L-glutamyl)-L-glutamate + ADP</text>
        <dbReference type="Rhea" id="RHEA:52632"/>
        <dbReference type="Rhea" id="RHEA-COMP:13311"/>
        <dbReference type="Rhea" id="RHEA-COMP:13313"/>
        <dbReference type="ChEBI" id="CHEBI:30616"/>
        <dbReference type="ChEBI" id="CHEBI:136714"/>
        <dbReference type="ChEBI" id="CHEBI:136717"/>
        <dbReference type="ChEBI" id="CHEBI:456216"/>
        <dbReference type="EC" id="2.7.2.19"/>
    </reaction>
</comment>
<comment type="subcellular location">
    <subcellularLocation>
        <location evidence="9">Cytoplasm</location>
    </subcellularLocation>
</comment>
<evidence type="ECO:0000259" key="10">
    <source>
        <dbReference type="Pfam" id="PF00696"/>
    </source>
</evidence>
<dbReference type="GO" id="GO:0019878">
    <property type="term" value="P:lysine biosynthetic process via aminoadipic acid"/>
    <property type="evidence" value="ECO:0007669"/>
    <property type="project" value="UniProtKB-UniRule"/>
</dbReference>
<dbReference type="GO" id="GO:0005737">
    <property type="term" value="C:cytoplasm"/>
    <property type="evidence" value="ECO:0007669"/>
    <property type="project" value="UniProtKB-SubCell"/>
</dbReference>
<keyword evidence="7 9" id="KW-0067">ATP-binding</keyword>
<dbReference type="InterPro" id="IPR036393">
    <property type="entry name" value="AceGlu_kinase-like_sf"/>
</dbReference>
<dbReference type="UniPathway" id="UPA00033">
    <property type="reaction ID" value="UER00036"/>
</dbReference>
<gene>
    <name evidence="9" type="primary">lysZ</name>
    <name evidence="11" type="ORF">SAMN05444271_10190</name>
</gene>
<dbReference type="PIRSF" id="PIRSF000728">
    <property type="entry name" value="NAGK"/>
    <property type="match status" value="1"/>
</dbReference>
<dbReference type="HAMAP" id="MF_02082">
    <property type="entry name" value="LysZ"/>
    <property type="match status" value="1"/>
</dbReference>
<evidence type="ECO:0000256" key="8">
    <source>
        <dbReference type="ARBA" id="ARBA00023154"/>
    </source>
</evidence>